<keyword evidence="2" id="KW-1185">Reference proteome</keyword>
<sequence length="181" mass="21485">MRVQENVEQFQSKYITICDTLRKTISKNVLPLIGLIADAERFDERMFQNIISLTFPMYYIQMPEVNKVRSNTVLEFYEKYKYLGNASMLEDFIEYGLLSMNYDSDVVPALKLEFWPDDMQVFLNRIRNTRPNLYELIQEQAPMHLIPKWSGKTPDIDQEVEFRYSFSAIEILLAKNRTRAE</sequence>
<organism evidence="1 2">
    <name type="scientific">Rotaria socialis</name>
    <dbReference type="NCBI Taxonomy" id="392032"/>
    <lineage>
        <taxon>Eukaryota</taxon>
        <taxon>Metazoa</taxon>
        <taxon>Spiralia</taxon>
        <taxon>Gnathifera</taxon>
        <taxon>Rotifera</taxon>
        <taxon>Eurotatoria</taxon>
        <taxon>Bdelloidea</taxon>
        <taxon>Philodinida</taxon>
        <taxon>Philodinidae</taxon>
        <taxon>Rotaria</taxon>
    </lineage>
</organism>
<reference evidence="1" key="1">
    <citation type="submission" date="2021-02" db="EMBL/GenBank/DDBJ databases">
        <authorList>
            <person name="Nowell W R."/>
        </authorList>
    </citation>
    <scope>NUCLEOTIDE SEQUENCE</scope>
</reference>
<comment type="caution">
    <text evidence="1">The sequence shown here is derived from an EMBL/GenBank/DDBJ whole genome shotgun (WGS) entry which is preliminary data.</text>
</comment>
<dbReference type="EMBL" id="CAJOBP010044753">
    <property type="protein sequence ID" value="CAF4782359.1"/>
    <property type="molecule type" value="Genomic_DNA"/>
</dbReference>
<name>A0A821N6V9_9BILA</name>
<feature type="non-terminal residue" evidence="1">
    <location>
        <position position="181"/>
    </location>
</feature>
<proteinExistence type="predicted"/>
<protein>
    <submittedName>
        <fullName evidence="1">Uncharacterized protein</fullName>
    </submittedName>
</protein>
<dbReference type="AlphaFoldDB" id="A0A821N6V9"/>
<accession>A0A821N6V9</accession>
<evidence type="ECO:0000313" key="1">
    <source>
        <dbReference type="EMBL" id="CAF4782359.1"/>
    </source>
</evidence>
<evidence type="ECO:0000313" key="2">
    <source>
        <dbReference type="Proteomes" id="UP000663873"/>
    </source>
</evidence>
<dbReference type="Proteomes" id="UP000663873">
    <property type="component" value="Unassembled WGS sequence"/>
</dbReference>
<gene>
    <name evidence="1" type="ORF">UJA718_LOCUS40441</name>
</gene>